<evidence type="ECO:0000259" key="8">
    <source>
        <dbReference type="PROSITE" id="PS50280"/>
    </source>
</evidence>
<dbReference type="GO" id="GO:0140951">
    <property type="term" value="F:histone H3K27 trimethyltransferase activity"/>
    <property type="evidence" value="ECO:0007669"/>
    <property type="project" value="UniProtKB-EC"/>
</dbReference>
<evidence type="ECO:0000259" key="9">
    <source>
        <dbReference type="PROSITE" id="PS51633"/>
    </source>
</evidence>
<feature type="region of interest" description="Disordered" evidence="7">
    <location>
        <begin position="44"/>
        <end position="70"/>
    </location>
</feature>
<dbReference type="GO" id="GO:0005634">
    <property type="term" value="C:nucleus"/>
    <property type="evidence" value="ECO:0007669"/>
    <property type="project" value="TreeGrafter"/>
</dbReference>
<evidence type="ECO:0000256" key="3">
    <source>
        <dbReference type="ARBA" id="ARBA00022691"/>
    </source>
</evidence>
<dbReference type="InterPro" id="IPR046341">
    <property type="entry name" value="SET_dom_sf"/>
</dbReference>
<evidence type="ECO:0000256" key="6">
    <source>
        <dbReference type="ARBA" id="ARBA00048568"/>
    </source>
</evidence>
<keyword evidence="4" id="KW-0805">Transcription regulation</keyword>
<name>A0A9P5Y062_9AGAR</name>
<dbReference type="InterPro" id="IPR026489">
    <property type="entry name" value="CXC_dom"/>
</dbReference>
<dbReference type="Gene3D" id="2.170.270.10">
    <property type="entry name" value="SET domain"/>
    <property type="match status" value="1"/>
</dbReference>
<dbReference type="AlphaFoldDB" id="A0A9P5Y062"/>
<keyword evidence="3" id="KW-0949">S-adenosyl-L-methionine</keyword>
<dbReference type="Pfam" id="PF00856">
    <property type="entry name" value="SET"/>
    <property type="match status" value="1"/>
</dbReference>
<evidence type="ECO:0000256" key="4">
    <source>
        <dbReference type="ARBA" id="ARBA00023015"/>
    </source>
</evidence>
<evidence type="ECO:0000313" key="10">
    <source>
        <dbReference type="EMBL" id="KAF9460279.1"/>
    </source>
</evidence>
<keyword evidence="5" id="KW-0804">Transcription</keyword>
<keyword evidence="1" id="KW-0489">Methyltransferase</keyword>
<dbReference type="EMBL" id="MU150301">
    <property type="protein sequence ID" value="KAF9460279.1"/>
    <property type="molecule type" value="Genomic_DNA"/>
</dbReference>
<protein>
    <recommendedName>
        <fullName evidence="12">SET domain-containing protein</fullName>
    </recommendedName>
</protein>
<comment type="caution">
    <text evidence="10">The sequence shown here is derived from an EMBL/GenBank/DDBJ whole genome shotgun (WGS) entry which is preliminary data.</text>
</comment>
<proteinExistence type="predicted"/>
<dbReference type="InterPro" id="IPR041355">
    <property type="entry name" value="Pre-SET_CXC"/>
</dbReference>
<organism evidence="10 11">
    <name type="scientific">Collybia nuda</name>
    <dbReference type="NCBI Taxonomy" id="64659"/>
    <lineage>
        <taxon>Eukaryota</taxon>
        <taxon>Fungi</taxon>
        <taxon>Dikarya</taxon>
        <taxon>Basidiomycota</taxon>
        <taxon>Agaricomycotina</taxon>
        <taxon>Agaricomycetes</taxon>
        <taxon>Agaricomycetidae</taxon>
        <taxon>Agaricales</taxon>
        <taxon>Tricholomatineae</taxon>
        <taxon>Clitocybaceae</taxon>
        <taxon>Collybia</taxon>
    </lineage>
</organism>
<evidence type="ECO:0000256" key="2">
    <source>
        <dbReference type="ARBA" id="ARBA00022679"/>
    </source>
</evidence>
<keyword evidence="2" id="KW-0808">Transferase</keyword>
<evidence type="ECO:0000256" key="7">
    <source>
        <dbReference type="SAM" id="MobiDB-lite"/>
    </source>
</evidence>
<gene>
    <name evidence="10" type="ORF">BDZ94DRAFT_1324210</name>
</gene>
<dbReference type="GO" id="GO:0031507">
    <property type="term" value="P:heterochromatin formation"/>
    <property type="evidence" value="ECO:0007669"/>
    <property type="project" value="TreeGrafter"/>
</dbReference>
<dbReference type="SUPFAM" id="SSF82199">
    <property type="entry name" value="SET domain"/>
    <property type="match status" value="1"/>
</dbReference>
<dbReference type="OrthoDB" id="6141102at2759"/>
<dbReference type="Pfam" id="PF18264">
    <property type="entry name" value="preSET_CXC"/>
    <property type="match status" value="1"/>
</dbReference>
<evidence type="ECO:0000313" key="11">
    <source>
        <dbReference type="Proteomes" id="UP000807353"/>
    </source>
</evidence>
<dbReference type="SMART" id="SM00317">
    <property type="entry name" value="SET"/>
    <property type="match status" value="1"/>
</dbReference>
<comment type="catalytic activity">
    <reaction evidence="6">
        <text>L-lysyl(27)-[histone H3] + 3 S-adenosyl-L-methionine = N(6),N(6),N(6)-trimethyl-L-lysyl(27)-[histone H3] + 3 S-adenosyl-L-homocysteine + 3 H(+)</text>
        <dbReference type="Rhea" id="RHEA:60292"/>
        <dbReference type="Rhea" id="RHEA-COMP:15535"/>
        <dbReference type="Rhea" id="RHEA-COMP:15548"/>
        <dbReference type="ChEBI" id="CHEBI:15378"/>
        <dbReference type="ChEBI" id="CHEBI:29969"/>
        <dbReference type="ChEBI" id="CHEBI:57856"/>
        <dbReference type="ChEBI" id="CHEBI:59789"/>
        <dbReference type="ChEBI" id="CHEBI:61961"/>
        <dbReference type="EC" id="2.1.1.356"/>
    </reaction>
</comment>
<dbReference type="GO" id="GO:0003682">
    <property type="term" value="F:chromatin binding"/>
    <property type="evidence" value="ECO:0007669"/>
    <property type="project" value="TreeGrafter"/>
</dbReference>
<feature type="domain" description="CXC" evidence="9">
    <location>
        <begin position="377"/>
        <end position="486"/>
    </location>
</feature>
<dbReference type="GO" id="GO:0032259">
    <property type="term" value="P:methylation"/>
    <property type="evidence" value="ECO:0007669"/>
    <property type="project" value="UniProtKB-KW"/>
</dbReference>
<evidence type="ECO:0000256" key="5">
    <source>
        <dbReference type="ARBA" id="ARBA00023163"/>
    </source>
</evidence>
<dbReference type="InterPro" id="IPR001214">
    <property type="entry name" value="SET_dom"/>
</dbReference>
<dbReference type="InterPro" id="IPR045318">
    <property type="entry name" value="EZH1/2-like"/>
</dbReference>
<keyword evidence="11" id="KW-1185">Reference proteome</keyword>
<dbReference type="PROSITE" id="PS50280">
    <property type="entry name" value="SET"/>
    <property type="match status" value="1"/>
</dbReference>
<sequence>MNFNESAGHTTNSLNDVDTLITNVYRATWTDFYTWEQDYCRRTLNSLSRNPPPNHSTEWRPRSEASRSTLFDPPVHVTQEPITNNIETFTMVEYNIENGDPRTSTLAVETYNILPGPAPCPPYEMCTPASRNINVGDDSEYMPFIPLVDDPTFNYHTHVAEYRYFEWQLPNRDPDLEVIVIQTVYRLHVDHKLSLPSIDESGILPLPILANPGGVLHTSRRRDFPAWDALLSQTSALPYFSSHSGAGPNTNLTNLIRDFCNNFNCTIGYCSVHMGEMSIPEPVPPTVLSDALAHTVDSPCSVKCFLLKNPLYIGDIWTFTDIELLHSILRYAPDTSPCDLAVICRKPCQEVLRYRRFCIPNAEVEKQSERAPKARPIRTNTLQYQDHDAASFTPNRPCSHQGSCDSKSNCPCFLNDSHCDNGCRCDRKCLRRWRGCNCAGNKQGKACSTSRCPCYKAHRECDPSLCIRCDAKGAEAGICKNAEIQRDQRKLTAVRMSQWGLGLFLVEPAEEEDLLIEYTGELIYEPTTLCRDYVSRHRGRTYVFQLNPTLSIDSSKAGNESRFINHSKKPNCHACVRLVNGEHRIGLFALKKIEAGSELLLNYGDSFFERDHTDGDGFKTKRTEDNLDQALYLLDQHSSDETYSE</sequence>
<accession>A0A9P5Y062</accession>
<feature type="domain" description="SET" evidence="8">
    <location>
        <begin position="463"/>
        <end position="604"/>
    </location>
</feature>
<dbReference type="PANTHER" id="PTHR45747:SF4">
    <property type="entry name" value="HISTONE-LYSINE N-METHYLTRANSFERASE E(Z)"/>
    <property type="match status" value="1"/>
</dbReference>
<dbReference type="PROSITE" id="PS51633">
    <property type="entry name" value="CXC"/>
    <property type="match status" value="1"/>
</dbReference>
<reference evidence="10" key="1">
    <citation type="submission" date="2020-11" db="EMBL/GenBank/DDBJ databases">
        <authorList>
            <consortium name="DOE Joint Genome Institute"/>
            <person name="Ahrendt S."/>
            <person name="Riley R."/>
            <person name="Andreopoulos W."/>
            <person name="Labutti K."/>
            <person name="Pangilinan J."/>
            <person name="Ruiz-Duenas F.J."/>
            <person name="Barrasa J.M."/>
            <person name="Sanchez-Garcia M."/>
            <person name="Camarero S."/>
            <person name="Miyauchi S."/>
            <person name="Serrano A."/>
            <person name="Linde D."/>
            <person name="Babiker R."/>
            <person name="Drula E."/>
            <person name="Ayuso-Fernandez I."/>
            <person name="Pacheco R."/>
            <person name="Padilla G."/>
            <person name="Ferreira P."/>
            <person name="Barriuso J."/>
            <person name="Kellner H."/>
            <person name="Castanera R."/>
            <person name="Alfaro M."/>
            <person name="Ramirez L."/>
            <person name="Pisabarro A.G."/>
            <person name="Kuo A."/>
            <person name="Tritt A."/>
            <person name="Lipzen A."/>
            <person name="He G."/>
            <person name="Yan M."/>
            <person name="Ng V."/>
            <person name="Cullen D."/>
            <person name="Martin F."/>
            <person name="Rosso M.-N."/>
            <person name="Henrissat B."/>
            <person name="Hibbett D."/>
            <person name="Martinez A.T."/>
            <person name="Grigoriev I.V."/>
        </authorList>
    </citation>
    <scope>NUCLEOTIDE SEQUENCE</scope>
    <source>
        <strain evidence="10">CBS 247.69</strain>
    </source>
</reference>
<evidence type="ECO:0000256" key="1">
    <source>
        <dbReference type="ARBA" id="ARBA00022603"/>
    </source>
</evidence>
<dbReference type="PANTHER" id="PTHR45747">
    <property type="entry name" value="HISTONE-LYSINE N-METHYLTRANSFERASE E(Z)"/>
    <property type="match status" value="1"/>
</dbReference>
<evidence type="ECO:0008006" key="12">
    <source>
        <dbReference type="Google" id="ProtNLM"/>
    </source>
</evidence>
<dbReference type="Proteomes" id="UP000807353">
    <property type="component" value="Unassembled WGS sequence"/>
</dbReference>